<dbReference type="OrthoDB" id="158357at2759"/>
<evidence type="ECO:0000313" key="7">
    <source>
        <dbReference type="Proteomes" id="UP000217790"/>
    </source>
</evidence>
<dbReference type="PANTHER" id="PTHR45748">
    <property type="entry name" value="1-PHOSPHATIDYLINOSITOL 3-PHOSPHATE 5-KINASE-RELATED"/>
    <property type="match status" value="1"/>
</dbReference>
<dbReference type="InterPro" id="IPR002498">
    <property type="entry name" value="PInositol-4-P-4/5-kinase_core"/>
</dbReference>
<gene>
    <name evidence="6" type="ORF">ARMGADRAFT_1164529</name>
</gene>
<dbReference type="InterPro" id="IPR027484">
    <property type="entry name" value="PInositol-4-P-5-kinase_N"/>
</dbReference>
<feature type="compositionally biased region" description="Low complexity" evidence="4">
    <location>
        <begin position="764"/>
        <end position="778"/>
    </location>
</feature>
<keyword evidence="3" id="KW-0808">Transferase</keyword>
<dbReference type="Gene3D" id="3.30.810.10">
    <property type="entry name" value="2-Layer Sandwich"/>
    <property type="match status" value="1"/>
</dbReference>
<dbReference type="PROSITE" id="PS51455">
    <property type="entry name" value="PIPK"/>
    <property type="match status" value="1"/>
</dbReference>
<accession>A0A2H3DRY0</accession>
<organism evidence="6 7">
    <name type="scientific">Armillaria gallica</name>
    <name type="common">Bulbous honey fungus</name>
    <name type="synonym">Armillaria bulbosa</name>
    <dbReference type="NCBI Taxonomy" id="47427"/>
    <lineage>
        <taxon>Eukaryota</taxon>
        <taxon>Fungi</taxon>
        <taxon>Dikarya</taxon>
        <taxon>Basidiomycota</taxon>
        <taxon>Agaricomycotina</taxon>
        <taxon>Agaricomycetes</taxon>
        <taxon>Agaricomycetidae</taxon>
        <taxon>Agaricales</taxon>
        <taxon>Marasmiineae</taxon>
        <taxon>Physalacriaceae</taxon>
        <taxon>Armillaria</taxon>
    </lineage>
</organism>
<proteinExistence type="predicted"/>
<dbReference type="EMBL" id="KZ293654">
    <property type="protein sequence ID" value="PBK94212.1"/>
    <property type="molecule type" value="Genomic_DNA"/>
</dbReference>
<feature type="compositionally biased region" description="Low complexity" evidence="4">
    <location>
        <begin position="1271"/>
        <end position="1294"/>
    </location>
</feature>
<dbReference type="InterPro" id="IPR044769">
    <property type="entry name" value="PIKfyve_PIPKc"/>
</dbReference>
<dbReference type="InParanoid" id="A0A2H3DRY0"/>
<feature type="region of interest" description="Disordered" evidence="4">
    <location>
        <begin position="803"/>
        <end position="843"/>
    </location>
</feature>
<evidence type="ECO:0000256" key="2">
    <source>
        <dbReference type="ARBA" id="ARBA00022840"/>
    </source>
</evidence>
<keyword evidence="1 3" id="KW-0547">Nucleotide-binding</keyword>
<dbReference type="InterPro" id="IPR032675">
    <property type="entry name" value="LRR_dom_sf"/>
</dbReference>
<dbReference type="SMART" id="SM00330">
    <property type="entry name" value="PIPKc"/>
    <property type="match status" value="1"/>
</dbReference>
<evidence type="ECO:0000256" key="3">
    <source>
        <dbReference type="PROSITE-ProRule" id="PRU00781"/>
    </source>
</evidence>
<dbReference type="PANTHER" id="PTHR45748:SF7">
    <property type="entry name" value="1-PHOSPHATIDYLINOSITOL 3-PHOSPHATE 5-KINASE-RELATED"/>
    <property type="match status" value="1"/>
</dbReference>
<dbReference type="SUPFAM" id="SSF56104">
    <property type="entry name" value="SAICAR synthase-like"/>
    <property type="match status" value="1"/>
</dbReference>
<name>A0A2H3DRY0_ARMGA</name>
<feature type="region of interest" description="Disordered" evidence="4">
    <location>
        <begin position="1268"/>
        <end position="1300"/>
    </location>
</feature>
<dbReference type="InterPro" id="IPR027483">
    <property type="entry name" value="PInositol-4-P-4/5-kinase_C_sf"/>
</dbReference>
<reference evidence="7" key="1">
    <citation type="journal article" date="2017" name="Nat. Ecol. Evol.">
        <title>Genome expansion and lineage-specific genetic innovations in the forest pathogenic fungi Armillaria.</title>
        <authorList>
            <person name="Sipos G."/>
            <person name="Prasanna A.N."/>
            <person name="Walter M.C."/>
            <person name="O'Connor E."/>
            <person name="Balint B."/>
            <person name="Krizsan K."/>
            <person name="Kiss B."/>
            <person name="Hess J."/>
            <person name="Varga T."/>
            <person name="Slot J."/>
            <person name="Riley R."/>
            <person name="Boka B."/>
            <person name="Rigling D."/>
            <person name="Barry K."/>
            <person name="Lee J."/>
            <person name="Mihaltcheva S."/>
            <person name="LaButti K."/>
            <person name="Lipzen A."/>
            <person name="Waldron R."/>
            <person name="Moloney N.M."/>
            <person name="Sperisen C."/>
            <person name="Kredics L."/>
            <person name="Vagvoelgyi C."/>
            <person name="Patrignani A."/>
            <person name="Fitzpatrick D."/>
            <person name="Nagy I."/>
            <person name="Doyle S."/>
            <person name="Anderson J.B."/>
            <person name="Grigoriev I.V."/>
            <person name="Gueldener U."/>
            <person name="Muensterkoetter M."/>
            <person name="Nagy L.G."/>
        </authorList>
    </citation>
    <scope>NUCLEOTIDE SEQUENCE [LARGE SCALE GENOMIC DNA]</scope>
    <source>
        <strain evidence="7">Ar21-2</strain>
    </source>
</reference>
<dbReference type="OMA" id="IRCAVYL"/>
<dbReference type="Gene3D" id="3.30.800.10">
    <property type="entry name" value="Phosphatidylinositol Phosphate Kinase II Beta"/>
    <property type="match status" value="1"/>
</dbReference>
<feature type="region of interest" description="Disordered" evidence="4">
    <location>
        <begin position="1124"/>
        <end position="1146"/>
    </location>
</feature>
<evidence type="ECO:0000256" key="1">
    <source>
        <dbReference type="ARBA" id="ARBA00022741"/>
    </source>
</evidence>
<dbReference type="GO" id="GO:0000285">
    <property type="term" value="F:1-phosphatidylinositol-3-phosphate 5-kinase activity"/>
    <property type="evidence" value="ECO:0007669"/>
    <property type="project" value="InterPro"/>
</dbReference>
<keyword evidence="3" id="KW-0418">Kinase</keyword>
<dbReference type="Proteomes" id="UP000217790">
    <property type="component" value="Unassembled WGS sequence"/>
</dbReference>
<feature type="domain" description="PIPK" evidence="5">
    <location>
        <begin position="1413"/>
        <end position="1749"/>
    </location>
</feature>
<keyword evidence="2 3" id="KW-0067">ATP-binding</keyword>
<dbReference type="Pfam" id="PF01504">
    <property type="entry name" value="PIP5K"/>
    <property type="match status" value="1"/>
</dbReference>
<feature type="region of interest" description="Disordered" evidence="4">
    <location>
        <begin position="763"/>
        <end position="790"/>
    </location>
</feature>
<keyword evidence="7" id="KW-1185">Reference proteome</keyword>
<dbReference type="GO" id="GO:0010008">
    <property type="term" value="C:endosome membrane"/>
    <property type="evidence" value="ECO:0007669"/>
    <property type="project" value="TreeGrafter"/>
</dbReference>
<sequence>MSLLALPTELLEKIVIITDRRAIRLTCKTLCDVATPLVFEHIYIDLTKIETHKSRAIRFLKELSQGRRLARFVRSLYFITSNGIDKPKFSLRDAFLVWKNKEPFFEKVGKLILAAVLQMQGLQEFHWKNPDRARMCSEIMDQIIQSLSHHPHLHFVSVSADGINNDIPCAPFRGLTHLRINGDGPLDYVPAIIANSPNLFSLKVIIGRRDATSPPHFPVLSFFSAFAEGIHSSVQAVTLAGNCLSLEPSTIPALIPHFRNLSEFALPVGFDVPDDFWSALLDAQVHLRNVMSYYARQTDSFLDYLGGYHGLKVLHLHLVHVYTEDAPDEFHSRFFRRHIIPAHSSSLTSVLVQPEYAGFWCFDVRMLKALLLCPNLVHIGISVDEQRAQVKHDENVITKLLENVQHWHYLEQLEIGAAINTDPTVRSPSPADDALKRDVCVHIVNCAMKFRCTDPTPQMLKLKIDTDFISGVRLRLCQWELVSQIYTFVPPYIAQDSSGNDGSIDAKDDIGDLWAEGRTHRGQVLEYLGIGNGILDEALDEMGRVLLPALATTTSSVDILTNLGVVSDVGSVARKSKEERGQSSAVLIHLRIERRQPEPVEDYGFYIVRAATRNRAQNKVNVEFKAGVWDGQVLVGKQGRTGSLSTDTETDQVSVAAEDKGPHVGGTFIVIISNPELDKDIWHNRIRCAVYLHLSLLLEQAFLRGCGVPLSFPSLAPTLSPITPPRMTFSPVEVESGSSRRNAFIPNSVRSWFGSFGSSVHSRSLGPPGTTKPGSGTSELTPTKSSEDAPLPRLKRLLSHRHSHSLSVAEEQPNEHIRHRNRKPPMRQSSAHHELLSTSPNLTFPPSLRPAGIEAWVRMQGLAYLEDEKEQYARFYGQGDRRLSEVVRDMLHAKEGNTTCPVTRKWVHSSVSVLAEVEVETILPCSEDVMVVDEGKEERDQDNENVELSLYLSCATCGTKTDMQSLGNAGLLSFSKFLELLIYRPPSPTICSCPAPAKIRYNFQGQGKELHFWRQELSGVYEVRVPRVQVIEGDAAHGGSSFSSKEKNEGEDNLEKVELRREIRAWWEVTGKKLDLLEADEARGSDDGYEHGWTRSKALPRVPSEWVHYDDDESEEPCPVDGLPAATSAKDDKVSGLYPPTTETKKSIPDLRESFHRKEQALYAELGRTPVERLNDVRRGFLKGARRALEELEGRTKVPLTVDKNSVMTVMNDKGSIKPEGGTISSNPDWWGDKSHVLAGGNVVVREDDRGSVIAWCLSSPKYHRELHAMSSPEPSSRTPLRLPSSSSYHPPSSFTAKSPIVSPALSTSTSSSTASFFSAVFRAPTPAPEWHLEDHELHVCRKGVGVGLGLVMGVGGMSGRFGSLAGLGKGKIGDEKDGTIKSGTAGSLISVGSASVVVSKEEGVVAPVLPPKDSLEVPTLATVKDREREGSFFANALRSVRLLGDAAGIDERPHVRCDLSVKGAGGAVKKWSVTVYYAREFEELRRRCGVGKGGAAGIGEYVKSLRRTEGWDAQGGKSRVGFWRTADGRYIMKELVSKWGVADLQVLLSLAPEYFAYINGTSGRDSTMVKMLGVYSVEGPGGEKADLVVMENLFYGYAGGLRMFDLKGMKGRRSKPVVTSEEDGEHKAKEDKGKTLFDGEWIDMQREKTILVDPHSKKMLREAIQRDAEFLTKGNIMDYSLLVGIGEGPERLLVVGLVDTIGSYTFAKTIESKAKQNLNLPGREKGEVTVIPPKEYEERFVKAVDGYFVRCPDRSMSLDETVDGELGTVL</sequence>
<dbReference type="GO" id="GO:0005524">
    <property type="term" value="F:ATP binding"/>
    <property type="evidence" value="ECO:0007669"/>
    <property type="project" value="UniProtKB-UniRule"/>
</dbReference>
<dbReference type="Gene3D" id="3.80.10.10">
    <property type="entry name" value="Ribonuclease Inhibitor"/>
    <property type="match status" value="1"/>
</dbReference>
<dbReference type="GO" id="GO:0046854">
    <property type="term" value="P:phosphatidylinositol phosphate biosynthetic process"/>
    <property type="evidence" value="ECO:0007669"/>
    <property type="project" value="TreeGrafter"/>
</dbReference>
<protein>
    <recommendedName>
        <fullName evidence="5">PIPK domain-containing protein</fullName>
    </recommendedName>
</protein>
<dbReference type="STRING" id="47427.A0A2H3DRY0"/>
<dbReference type="CDD" id="cd17300">
    <property type="entry name" value="PIPKc_PIKfyve"/>
    <property type="match status" value="1"/>
</dbReference>
<evidence type="ECO:0000313" key="6">
    <source>
        <dbReference type="EMBL" id="PBK94212.1"/>
    </source>
</evidence>
<evidence type="ECO:0000259" key="5">
    <source>
        <dbReference type="PROSITE" id="PS51455"/>
    </source>
</evidence>
<evidence type="ECO:0000256" key="4">
    <source>
        <dbReference type="SAM" id="MobiDB-lite"/>
    </source>
</evidence>
<dbReference type="GO" id="GO:0000329">
    <property type="term" value="C:fungal-type vacuole membrane"/>
    <property type="evidence" value="ECO:0007669"/>
    <property type="project" value="TreeGrafter"/>
</dbReference>
<dbReference type="SUPFAM" id="SSF52047">
    <property type="entry name" value="RNI-like"/>
    <property type="match status" value="1"/>
</dbReference>